<dbReference type="EMBL" id="JAIWYP010000015">
    <property type="protein sequence ID" value="KAH3700740.1"/>
    <property type="molecule type" value="Genomic_DNA"/>
</dbReference>
<dbReference type="Pfam" id="PF00041">
    <property type="entry name" value="fn3"/>
    <property type="match status" value="1"/>
</dbReference>
<dbReference type="InterPro" id="IPR050958">
    <property type="entry name" value="Cell_Adh-Cytoskel_Orgn"/>
</dbReference>
<dbReference type="InterPro" id="IPR003599">
    <property type="entry name" value="Ig_sub"/>
</dbReference>
<name>A0A9D4BF54_DREPO</name>
<dbReference type="GO" id="GO:0007156">
    <property type="term" value="P:homophilic cell adhesion via plasma membrane adhesion molecules"/>
    <property type="evidence" value="ECO:0007669"/>
    <property type="project" value="TreeGrafter"/>
</dbReference>
<dbReference type="GO" id="GO:0030424">
    <property type="term" value="C:axon"/>
    <property type="evidence" value="ECO:0007669"/>
    <property type="project" value="TreeGrafter"/>
</dbReference>
<evidence type="ECO:0000259" key="4">
    <source>
        <dbReference type="PROSITE" id="PS50853"/>
    </source>
</evidence>
<evidence type="ECO:0000256" key="1">
    <source>
        <dbReference type="ARBA" id="ARBA00022737"/>
    </source>
</evidence>
<dbReference type="SMART" id="SM00060">
    <property type="entry name" value="FN3"/>
    <property type="match status" value="1"/>
</dbReference>
<dbReference type="GO" id="GO:0008046">
    <property type="term" value="F:axon guidance receptor activity"/>
    <property type="evidence" value="ECO:0007669"/>
    <property type="project" value="TreeGrafter"/>
</dbReference>
<dbReference type="SUPFAM" id="SSF49265">
    <property type="entry name" value="Fibronectin type III"/>
    <property type="match status" value="1"/>
</dbReference>
<feature type="domain" description="Ig-like" evidence="3">
    <location>
        <begin position="28"/>
        <end position="98"/>
    </location>
</feature>
<dbReference type="InterPro" id="IPR013098">
    <property type="entry name" value="Ig_I-set"/>
</dbReference>
<organism evidence="5 6">
    <name type="scientific">Dreissena polymorpha</name>
    <name type="common">Zebra mussel</name>
    <name type="synonym">Mytilus polymorpha</name>
    <dbReference type="NCBI Taxonomy" id="45954"/>
    <lineage>
        <taxon>Eukaryota</taxon>
        <taxon>Metazoa</taxon>
        <taxon>Spiralia</taxon>
        <taxon>Lophotrochozoa</taxon>
        <taxon>Mollusca</taxon>
        <taxon>Bivalvia</taxon>
        <taxon>Autobranchia</taxon>
        <taxon>Heteroconchia</taxon>
        <taxon>Euheterodonta</taxon>
        <taxon>Imparidentia</taxon>
        <taxon>Neoheterodontei</taxon>
        <taxon>Myida</taxon>
        <taxon>Dreissenoidea</taxon>
        <taxon>Dreissenidae</taxon>
        <taxon>Dreissena</taxon>
    </lineage>
</organism>
<dbReference type="InterPro" id="IPR013783">
    <property type="entry name" value="Ig-like_fold"/>
</dbReference>
<evidence type="ECO:0000259" key="3">
    <source>
        <dbReference type="PROSITE" id="PS50835"/>
    </source>
</evidence>
<reference evidence="5" key="2">
    <citation type="submission" date="2020-11" db="EMBL/GenBank/DDBJ databases">
        <authorList>
            <person name="McCartney M.A."/>
            <person name="Auch B."/>
            <person name="Kono T."/>
            <person name="Mallez S."/>
            <person name="Becker A."/>
            <person name="Gohl D.M."/>
            <person name="Silverstein K.A.T."/>
            <person name="Koren S."/>
            <person name="Bechman K.B."/>
            <person name="Herman A."/>
            <person name="Abrahante J.E."/>
            <person name="Garbe J."/>
        </authorList>
    </citation>
    <scope>NUCLEOTIDE SEQUENCE</scope>
    <source>
        <strain evidence="5">Duluth1</strain>
        <tissue evidence="5">Whole animal</tissue>
    </source>
</reference>
<dbReference type="Pfam" id="PF07679">
    <property type="entry name" value="I-set"/>
    <property type="match status" value="1"/>
</dbReference>
<dbReference type="Gene3D" id="2.60.40.10">
    <property type="entry name" value="Immunoglobulins"/>
    <property type="match status" value="3"/>
</dbReference>
<dbReference type="CDD" id="cd00063">
    <property type="entry name" value="FN3"/>
    <property type="match status" value="1"/>
</dbReference>
<dbReference type="SMART" id="SM00409">
    <property type="entry name" value="IG"/>
    <property type="match status" value="2"/>
</dbReference>
<keyword evidence="2" id="KW-0812">Transmembrane</keyword>
<dbReference type="InterPro" id="IPR003598">
    <property type="entry name" value="Ig_sub2"/>
</dbReference>
<keyword evidence="1" id="KW-0677">Repeat</keyword>
<dbReference type="SMART" id="SM00408">
    <property type="entry name" value="IGc2"/>
    <property type="match status" value="1"/>
</dbReference>
<comment type="caution">
    <text evidence="5">The sequence shown here is derived from an EMBL/GenBank/DDBJ whole genome shotgun (WGS) entry which is preliminary data.</text>
</comment>
<reference evidence="5" key="1">
    <citation type="journal article" date="2019" name="bioRxiv">
        <title>The Genome of the Zebra Mussel, Dreissena polymorpha: A Resource for Invasive Species Research.</title>
        <authorList>
            <person name="McCartney M.A."/>
            <person name="Auch B."/>
            <person name="Kono T."/>
            <person name="Mallez S."/>
            <person name="Zhang Y."/>
            <person name="Obille A."/>
            <person name="Becker A."/>
            <person name="Abrahante J.E."/>
            <person name="Garbe J."/>
            <person name="Badalamenti J.P."/>
            <person name="Herman A."/>
            <person name="Mangelson H."/>
            <person name="Liachko I."/>
            <person name="Sullivan S."/>
            <person name="Sone E.D."/>
            <person name="Koren S."/>
            <person name="Silverstein K.A.T."/>
            <person name="Beckman K.B."/>
            <person name="Gohl D.M."/>
        </authorList>
    </citation>
    <scope>NUCLEOTIDE SEQUENCE</scope>
    <source>
        <strain evidence="5">Duluth1</strain>
        <tissue evidence="5">Whole animal</tissue>
    </source>
</reference>
<keyword evidence="2" id="KW-0472">Membrane</keyword>
<dbReference type="PANTHER" id="PTHR45080:SF33">
    <property type="entry name" value="IG-LIKE DOMAIN-CONTAINING PROTEIN"/>
    <property type="match status" value="1"/>
</dbReference>
<dbReference type="PROSITE" id="PS50835">
    <property type="entry name" value="IG_LIKE"/>
    <property type="match status" value="1"/>
</dbReference>
<dbReference type="InterPro" id="IPR036116">
    <property type="entry name" value="FN3_sf"/>
</dbReference>
<evidence type="ECO:0000313" key="6">
    <source>
        <dbReference type="Proteomes" id="UP000828390"/>
    </source>
</evidence>
<keyword evidence="2" id="KW-1133">Transmembrane helix</keyword>
<dbReference type="SUPFAM" id="SSF48726">
    <property type="entry name" value="Immunoglobulin"/>
    <property type="match status" value="2"/>
</dbReference>
<dbReference type="GO" id="GO:0043025">
    <property type="term" value="C:neuronal cell body"/>
    <property type="evidence" value="ECO:0007669"/>
    <property type="project" value="TreeGrafter"/>
</dbReference>
<gene>
    <name evidence="5" type="ORF">DPMN_075719</name>
</gene>
<dbReference type="Proteomes" id="UP000828390">
    <property type="component" value="Unassembled WGS sequence"/>
</dbReference>
<dbReference type="OrthoDB" id="6111375at2759"/>
<sequence>MDRLTTICVFIIGFKIVSSNLSKYTRLEGDNLIVRCNATVLPHIDVYWAKIDSRQPYRQKGTDLLIFNIDRTYSGQYVCYALNMTDAPYFNATGTNVTIDVITVDVEYPPRPVWGQLFSFEGSVGEPAKLTFNFSSNPRPKTIWSRPNGQQIRAAINDWQDRTELEWDGLNPVKVSDFGNYSVTLQNEYGTYTATMQLTADGFPEAPRDVHIYNVTDNSVTVRWTSGFDMGSHQRFLVLKLYNGNSFSTLTDFINDNSTTHGINQTWTYVVDGLTKNTFYNISVVAINEQKRMSRFSMPPTTFTTSGSPNTFDLLHPVSTGIVVGVALGSVILILGISAVLLFLLKWRRMRTSYEKA</sequence>
<dbReference type="InterPro" id="IPR003961">
    <property type="entry name" value="FN3_dom"/>
</dbReference>
<accession>A0A9D4BF54</accession>
<dbReference type="PANTHER" id="PTHR45080">
    <property type="entry name" value="CONTACTIN 5"/>
    <property type="match status" value="1"/>
</dbReference>
<dbReference type="PROSITE" id="PS50853">
    <property type="entry name" value="FN3"/>
    <property type="match status" value="1"/>
</dbReference>
<dbReference type="AlphaFoldDB" id="A0A9D4BF54"/>
<dbReference type="GO" id="GO:0050808">
    <property type="term" value="P:synapse organization"/>
    <property type="evidence" value="ECO:0007669"/>
    <property type="project" value="TreeGrafter"/>
</dbReference>
<dbReference type="GO" id="GO:0005886">
    <property type="term" value="C:plasma membrane"/>
    <property type="evidence" value="ECO:0007669"/>
    <property type="project" value="TreeGrafter"/>
</dbReference>
<evidence type="ECO:0000313" key="5">
    <source>
        <dbReference type="EMBL" id="KAH3700740.1"/>
    </source>
</evidence>
<protein>
    <submittedName>
        <fullName evidence="5">Uncharacterized protein</fullName>
    </submittedName>
</protein>
<proteinExistence type="predicted"/>
<evidence type="ECO:0000256" key="2">
    <source>
        <dbReference type="SAM" id="Phobius"/>
    </source>
</evidence>
<feature type="transmembrane region" description="Helical" evidence="2">
    <location>
        <begin position="322"/>
        <end position="345"/>
    </location>
</feature>
<keyword evidence="6" id="KW-1185">Reference proteome</keyword>
<dbReference type="InterPro" id="IPR007110">
    <property type="entry name" value="Ig-like_dom"/>
</dbReference>
<dbReference type="InterPro" id="IPR036179">
    <property type="entry name" value="Ig-like_dom_sf"/>
</dbReference>
<feature type="domain" description="Fibronectin type-III" evidence="4">
    <location>
        <begin position="206"/>
        <end position="308"/>
    </location>
</feature>